<dbReference type="Pfam" id="PF20658">
    <property type="entry name" value="MSG_insertion"/>
    <property type="match status" value="1"/>
</dbReference>
<dbReference type="Proteomes" id="UP000280073">
    <property type="component" value="Unassembled WGS sequence"/>
</dbReference>
<proteinExistence type="predicted"/>
<dbReference type="EMBL" id="RFDI01001489">
    <property type="protein sequence ID" value="RSR41791.1"/>
    <property type="molecule type" value="Genomic_DNA"/>
</dbReference>
<dbReference type="SUPFAM" id="SSF51645">
    <property type="entry name" value="Malate synthase G"/>
    <property type="match status" value="1"/>
</dbReference>
<dbReference type="InterPro" id="IPR006253">
    <property type="entry name" value="Malate_synthG"/>
</dbReference>
<dbReference type="GO" id="GO:0006097">
    <property type="term" value="P:glyoxylate cycle"/>
    <property type="evidence" value="ECO:0007669"/>
    <property type="project" value="InterPro"/>
</dbReference>
<dbReference type="InterPro" id="IPR048357">
    <property type="entry name" value="MSG_insertion"/>
</dbReference>
<protein>
    <submittedName>
        <fullName evidence="3">Malate synthase G</fullName>
        <ecNumber evidence="3">2.3.3.9</ecNumber>
    </submittedName>
</protein>
<keyword evidence="3" id="KW-0808">Transferase</keyword>
<dbReference type="Pfam" id="PF20656">
    <property type="entry name" value="MS_N"/>
    <property type="match status" value="1"/>
</dbReference>
<evidence type="ECO:0000313" key="4">
    <source>
        <dbReference type="Proteomes" id="UP000280073"/>
    </source>
</evidence>
<feature type="domain" description="Malate synthase N-terminal" evidence="1">
    <location>
        <begin position="16"/>
        <end position="71"/>
    </location>
</feature>
<accession>A0A429MK30</accession>
<dbReference type="GO" id="GO:0005829">
    <property type="term" value="C:cytosol"/>
    <property type="evidence" value="ECO:0007669"/>
    <property type="project" value="TreeGrafter"/>
</dbReference>
<dbReference type="InterPro" id="IPR048356">
    <property type="entry name" value="MS_N"/>
</dbReference>
<gene>
    <name evidence="3" type="ORF">EA686_21480</name>
</gene>
<evidence type="ECO:0000313" key="3">
    <source>
        <dbReference type="EMBL" id="RSR41791.1"/>
    </source>
</evidence>
<keyword evidence="3" id="KW-0012">Acyltransferase</keyword>
<dbReference type="GO" id="GO:0004474">
    <property type="term" value="F:malate synthase activity"/>
    <property type="evidence" value="ECO:0007669"/>
    <property type="project" value="UniProtKB-EC"/>
</dbReference>
<dbReference type="AlphaFoldDB" id="A0A429MK30"/>
<dbReference type="InterPro" id="IPR011076">
    <property type="entry name" value="Malate_synth_sf"/>
</dbReference>
<dbReference type="GO" id="GO:0009436">
    <property type="term" value="P:glyoxylate catabolic process"/>
    <property type="evidence" value="ECO:0007669"/>
    <property type="project" value="TreeGrafter"/>
</dbReference>
<sequence>MTARIQKGKLAIAKELYDFIENEALPGSGLDSETYWKNFEQVVVDLSPKNKALLAKRDELQAKIDEWHRNNKFELGAYKAFLTEIGYLLPEVEDFQITTENVDEEIALLAGPQLVVPVRNARYCLNAANARWGSLYDALYGFDVISEEGGAEKGKGYNPVRGAKVIEFAKNFLNEIFPLAQGSHADATK</sequence>
<feature type="domain" description="Malate synthase G alpha-beta insertion" evidence="2">
    <location>
        <begin position="157"/>
        <end position="189"/>
    </location>
</feature>
<comment type="caution">
    <text evidence="3">The sequence shown here is derived from an EMBL/GenBank/DDBJ whole genome shotgun (WGS) entry which is preliminary data.</text>
</comment>
<evidence type="ECO:0000259" key="2">
    <source>
        <dbReference type="Pfam" id="PF20658"/>
    </source>
</evidence>
<dbReference type="PANTHER" id="PTHR42739:SF1">
    <property type="entry name" value="MALATE SYNTHASE G"/>
    <property type="match status" value="1"/>
</dbReference>
<dbReference type="Gene3D" id="3.20.20.360">
    <property type="entry name" value="Malate synthase, domain 3"/>
    <property type="match status" value="1"/>
</dbReference>
<name>A0A429MK30_ACIBA</name>
<dbReference type="PANTHER" id="PTHR42739">
    <property type="entry name" value="MALATE SYNTHASE G"/>
    <property type="match status" value="1"/>
</dbReference>
<dbReference type="EC" id="2.3.3.9" evidence="3"/>
<dbReference type="GO" id="GO:0000287">
    <property type="term" value="F:magnesium ion binding"/>
    <property type="evidence" value="ECO:0007669"/>
    <property type="project" value="TreeGrafter"/>
</dbReference>
<reference evidence="3 4" key="1">
    <citation type="submission" date="2018-10" db="EMBL/GenBank/DDBJ databases">
        <title>GWAS and RNA-Seq identify cryptic mechanisms of antimicrobial resistance in Acinetobacter baumannii.</title>
        <authorList>
            <person name="Sahl J.W."/>
        </authorList>
    </citation>
    <scope>NUCLEOTIDE SEQUENCE [LARGE SCALE GENOMIC DNA]</scope>
    <source>
        <strain evidence="3 4">TG28175</strain>
    </source>
</reference>
<feature type="non-terminal residue" evidence="3">
    <location>
        <position position="189"/>
    </location>
</feature>
<organism evidence="3 4">
    <name type="scientific">Acinetobacter baumannii</name>
    <dbReference type="NCBI Taxonomy" id="470"/>
    <lineage>
        <taxon>Bacteria</taxon>
        <taxon>Pseudomonadati</taxon>
        <taxon>Pseudomonadota</taxon>
        <taxon>Gammaproteobacteria</taxon>
        <taxon>Moraxellales</taxon>
        <taxon>Moraxellaceae</taxon>
        <taxon>Acinetobacter</taxon>
        <taxon>Acinetobacter calcoaceticus/baumannii complex</taxon>
    </lineage>
</organism>
<evidence type="ECO:0000259" key="1">
    <source>
        <dbReference type="Pfam" id="PF20656"/>
    </source>
</evidence>
<dbReference type="InterPro" id="IPR046363">
    <property type="entry name" value="MS_N_TIM-barrel_dom"/>
</dbReference>